<accession>A0A1E3NRP2</accession>
<proteinExistence type="predicted"/>
<organism evidence="2 3">
    <name type="scientific">Pichia membranifaciens NRRL Y-2026</name>
    <dbReference type="NCBI Taxonomy" id="763406"/>
    <lineage>
        <taxon>Eukaryota</taxon>
        <taxon>Fungi</taxon>
        <taxon>Dikarya</taxon>
        <taxon>Ascomycota</taxon>
        <taxon>Saccharomycotina</taxon>
        <taxon>Pichiomycetes</taxon>
        <taxon>Pichiales</taxon>
        <taxon>Pichiaceae</taxon>
        <taxon>Pichia</taxon>
    </lineage>
</organism>
<evidence type="ECO:0000313" key="2">
    <source>
        <dbReference type="EMBL" id="ODQ48752.1"/>
    </source>
</evidence>
<dbReference type="Proteomes" id="UP000094455">
    <property type="component" value="Unassembled WGS sequence"/>
</dbReference>
<dbReference type="EMBL" id="KV454001">
    <property type="protein sequence ID" value="ODQ48752.1"/>
    <property type="molecule type" value="Genomic_DNA"/>
</dbReference>
<dbReference type="AlphaFoldDB" id="A0A1E3NRP2"/>
<dbReference type="GeneID" id="30180307"/>
<reference evidence="2 3" key="1">
    <citation type="journal article" date="2016" name="Proc. Natl. Acad. Sci. U.S.A.">
        <title>Comparative genomics of biotechnologically important yeasts.</title>
        <authorList>
            <person name="Riley R."/>
            <person name="Haridas S."/>
            <person name="Wolfe K.H."/>
            <person name="Lopes M.R."/>
            <person name="Hittinger C.T."/>
            <person name="Goeker M."/>
            <person name="Salamov A.A."/>
            <person name="Wisecaver J.H."/>
            <person name="Long T.M."/>
            <person name="Calvey C.H."/>
            <person name="Aerts A.L."/>
            <person name="Barry K.W."/>
            <person name="Choi C."/>
            <person name="Clum A."/>
            <person name="Coughlan A.Y."/>
            <person name="Deshpande S."/>
            <person name="Douglass A.P."/>
            <person name="Hanson S.J."/>
            <person name="Klenk H.-P."/>
            <person name="LaButti K.M."/>
            <person name="Lapidus A."/>
            <person name="Lindquist E.A."/>
            <person name="Lipzen A.M."/>
            <person name="Meier-Kolthoff J.P."/>
            <person name="Ohm R.A."/>
            <person name="Otillar R.P."/>
            <person name="Pangilinan J.L."/>
            <person name="Peng Y."/>
            <person name="Rokas A."/>
            <person name="Rosa C.A."/>
            <person name="Scheuner C."/>
            <person name="Sibirny A.A."/>
            <person name="Slot J.C."/>
            <person name="Stielow J.B."/>
            <person name="Sun H."/>
            <person name="Kurtzman C.P."/>
            <person name="Blackwell M."/>
            <person name="Grigoriev I.V."/>
            <person name="Jeffries T.W."/>
        </authorList>
    </citation>
    <scope>NUCLEOTIDE SEQUENCE [LARGE SCALE GENOMIC DNA]</scope>
    <source>
        <strain evidence="2 3">NRRL Y-2026</strain>
    </source>
</reference>
<sequence length="424" mass="50077">MDNKQNQFTINNNYRSKSVTRISELPDYPVDETIVGLLLGVSRNRPPSKAMNYPYTLHMTDFSDSRFKFPQYFDGRDFKKKELQHKTFDVVTFPAVFDTISKDVRDIVDLHGKVRYYKFQNGRPYYEDEWNQEDLDVLYLKLGIENKLAGKELGIDYWLLDKFQIWIKVRIRGKRYKEQMELVCMNNFYVIPELILQRELRSYGQQWVWEEFVRVYNHKDLLDEDFSDSDVETPSTAGETPRGEKRRKLALAEERPQQREKDTARRFDDIQYTLVSELADDNVWAERASVQYAPQYILVRRVRIWKKLDSYVYMHRRALGVKRAKFVVADERGHELVLTIRENCLTGFLGLSIGDFKFFEDLNEAIKTRVEQWEGSSGSADAYHGMVVSRARIAPGVHKWCWEYTTAEPVPAHQHHTPSRPELP</sequence>
<evidence type="ECO:0000256" key="1">
    <source>
        <dbReference type="SAM" id="MobiDB-lite"/>
    </source>
</evidence>
<keyword evidence="3" id="KW-1185">Reference proteome</keyword>
<gene>
    <name evidence="2" type="ORF">PICMEDRAFT_70365</name>
</gene>
<feature type="compositionally biased region" description="Basic and acidic residues" evidence="1">
    <location>
        <begin position="250"/>
        <end position="263"/>
    </location>
</feature>
<evidence type="ECO:0000313" key="3">
    <source>
        <dbReference type="Proteomes" id="UP000094455"/>
    </source>
</evidence>
<protein>
    <submittedName>
        <fullName evidence="2">Uncharacterized protein</fullName>
    </submittedName>
</protein>
<name>A0A1E3NRP2_9ASCO</name>
<dbReference type="RefSeq" id="XP_019019865.1">
    <property type="nucleotide sequence ID" value="XM_019163620.1"/>
</dbReference>
<feature type="region of interest" description="Disordered" evidence="1">
    <location>
        <begin position="227"/>
        <end position="263"/>
    </location>
</feature>